<sequence length="189" mass="22287">MDLYNDWDLISNIEGPYEDKLYREHSSLEQDNQFRANHLKKLNDPPVTEAYVPRKKGDVRSYSYTQVARAEAREDLKKKRSAPYLNFDKPGFKSKELPNPKPSQKDKDKAQVNTLTQAANRLKQETYITAEIKPVYQHVPPVSDDQPRKNSYDFLKTSQVYNYQESQTKKEKKVAQELNLTRFEQWKKL</sequence>
<keyword evidence="3" id="KW-1185">Reference proteome</keyword>
<protein>
    <recommendedName>
        <fullName evidence="4">Cystathionine gamma-synthase</fullName>
    </recommendedName>
</protein>
<evidence type="ECO:0000256" key="1">
    <source>
        <dbReference type="SAM" id="MobiDB-lite"/>
    </source>
</evidence>
<feature type="region of interest" description="Disordered" evidence="1">
    <location>
        <begin position="72"/>
        <end position="109"/>
    </location>
</feature>
<dbReference type="RefSeq" id="WP_354366255.1">
    <property type="nucleotide sequence ID" value="NZ_JBEPLO010000037.1"/>
</dbReference>
<reference evidence="2 3" key="1">
    <citation type="submission" date="2024-06" db="EMBL/GenBank/DDBJ databases">
        <title>Genomic Encyclopedia of Type Strains, Phase IV (KMG-IV): sequencing the most valuable type-strain genomes for metagenomic binning, comparative biology and taxonomic classification.</title>
        <authorList>
            <person name="Goeker M."/>
        </authorList>
    </citation>
    <scope>NUCLEOTIDE SEQUENCE [LARGE SCALE GENOMIC DNA]</scope>
    <source>
        <strain evidence="2 3">DSM 28303</strain>
    </source>
</reference>
<organism evidence="2 3">
    <name type="scientific">Streptococcus rupicaprae</name>
    <dbReference type="NCBI Taxonomy" id="759619"/>
    <lineage>
        <taxon>Bacteria</taxon>
        <taxon>Bacillati</taxon>
        <taxon>Bacillota</taxon>
        <taxon>Bacilli</taxon>
        <taxon>Lactobacillales</taxon>
        <taxon>Streptococcaceae</taxon>
        <taxon>Streptococcus</taxon>
    </lineage>
</organism>
<accession>A0ABV2FKS9</accession>
<name>A0ABV2FKS9_9STRE</name>
<evidence type="ECO:0000313" key="3">
    <source>
        <dbReference type="Proteomes" id="UP001549122"/>
    </source>
</evidence>
<dbReference type="EMBL" id="JBEPLO010000037">
    <property type="protein sequence ID" value="MET3559170.1"/>
    <property type="molecule type" value="Genomic_DNA"/>
</dbReference>
<dbReference type="Proteomes" id="UP001549122">
    <property type="component" value="Unassembled WGS sequence"/>
</dbReference>
<evidence type="ECO:0008006" key="4">
    <source>
        <dbReference type="Google" id="ProtNLM"/>
    </source>
</evidence>
<proteinExistence type="predicted"/>
<gene>
    <name evidence="2" type="ORF">ABID29_002319</name>
</gene>
<feature type="compositionally biased region" description="Basic and acidic residues" evidence="1">
    <location>
        <begin position="90"/>
        <end position="109"/>
    </location>
</feature>
<comment type="caution">
    <text evidence="2">The sequence shown here is derived from an EMBL/GenBank/DDBJ whole genome shotgun (WGS) entry which is preliminary data.</text>
</comment>
<evidence type="ECO:0000313" key="2">
    <source>
        <dbReference type="EMBL" id="MET3559170.1"/>
    </source>
</evidence>